<evidence type="ECO:0000313" key="2">
    <source>
        <dbReference type="Proteomes" id="UP000186817"/>
    </source>
</evidence>
<reference evidence="1 2" key="1">
    <citation type="submission" date="2016-02" db="EMBL/GenBank/DDBJ databases">
        <title>Genome analysis of coral dinoflagellate symbionts highlights evolutionary adaptations to a symbiotic lifestyle.</title>
        <authorList>
            <person name="Aranda M."/>
            <person name="Li Y."/>
            <person name="Liew Y.J."/>
            <person name="Baumgarten S."/>
            <person name="Simakov O."/>
            <person name="Wilson M."/>
            <person name="Piel J."/>
            <person name="Ashoor H."/>
            <person name="Bougouffa S."/>
            <person name="Bajic V.B."/>
            <person name="Ryu T."/>
            <person name="Ravasi T."/>
            <person name="Bayer T."/>
            <person name="Micklem G."/>
            <person name="Kim H."/>
            <person name="Bhak J."/>
            <person name="Lajeunesse T.C."/>
            <person name="Voolstra C.R."/>
        </authorList>
    </citation>
    <scope>NUCLEOTIDE SEQUENCE [LARGE SCALE GENOMIC DNA]</scope>
    <source>
        <strain evidence="1 2">CCMP2467</strain>
    </source>
</reference>
<feature type="non-terminal residue" evidence="1">
    <location>
        <position position="1"/>
    </location>
</feature>
<gene>
    <name evidence="1" type="ORF">AK812_SmicGene43553</name>
</gene>
<dbReference type="Proteomes" id="UP000186817">
    <property type="component" value="Unassembled WGS sequence"/>
</dbReference>
<dbReference type="AlphaFoldDB" id="A0A1Q9C0R0"/>
<protein>
    <submittedName>
        <fullName evidence="1">Uncharacterized protein</fullName>
    </submittedName>
</protein>
<organism evidence="1 2">
    <name type="scientific">Symbiodinium microadriaticum</name>
    <name type="common">Dinoflagellate</name>
    <name type="synonym">Zooxanthella microadriatica</name>
    <dbReference type="NCBI Taxonomy" id="2951"/>
    <lineage>
        <taxon>Eukaryota</taxon>
        <taxon>Sar</taxon>
        <taxon>Alveolata</taxon>
        <taxon>Dinophyceae</taxon>
        <taxon>Suessiales</taxon>
        <taxon>Symbiodiniaceae</taxon>
        <taxon>Symbiodinium</taxon>
    </lineage>
</organism>
<name>A0A1Q9C0R0_SYMMI</name>
<keyword evidence="2" id="KW-1185">Reference proteome</keyword>
<dbReference type="EMBL" id="LSRX01002006">
    <property type="protein sequence ID" value="OLP76504.1"/>
    <property type="molecule type" value="Genomic_DNA"/>
</dbReference>
<proteinExistence type="predicted"/>
<dbReference type="OrthoDB" id="10280255at2759"/>
<sequence length="245" mass="27664">IQLQFKKFGVEFNSEFNLKTKVTHSIVFDIFPGCNLVSSSDSSAFTVRPVLPNDILNNRTIFNNVDVLVLLLAASSAETSTGDRSRFEVSQIQRYAVFCVVFPTMWICNWVSALISDSTRSSPRLSARQIPCCSEAFAMVSRSWKYPALWLLASFASHASRKLNRVFVESHDGETFLKARRWGLSALKMRTAVIREASTRLHRPQRRRSQGAADMSGDRALAGWVLDERKAYRQLPIRPDLLEGS</sequence>
<accession>A0A1Q9C0R0</accession>
<comment type="caution">
    <text evidence="1">The sequence shown here is derived from an EMBL/GenBank/DDBJ whole genome shotgun (WGS) entry which is preliminary data.</text>
</comment>
<evidence type="ECO:0000313" key="1">
    <source>
        <dbReference type="EMBL" id="OLP76504.1"/>
    </source>
</evidence>